<dbReference type="SMART" id="SM00922">
    <property type="entry name" value="MR_MLE"/>
    <property type="match status" value="1"/>
</dbReference>
<keyword evidence="6" id="KW-1185">Reference proteome</keyword>
<accession>A0A848H5W4</accession>
<dbReference type="InterPro" id="IPR018110">
    <property type="entry name" value="Mandel_Rmase/mucon_lact_enz_CS"/>
</dbReference>
<dbReference type="InterPro" id="IPR036849">
    <property type="entry name" value="Enolase-like_C_sf"/>
</dbReference>
<evidence type="ECO:0000259" key="4">
    <source>
        <dbReference type="SMART" id="SM00922"/>
    </source>
</evidence>
<dbReference type="PANTHER" id="PTHR13794">
    <property type="entry name" value="ENOLASE SUPERFAMILY, MANDELATE RACEMASE"/>
    <property type="match status" value="1"/>
</dbReference>
<dbReference type="SUPFAM" id="SSF51604">
    <property type="entry name" value="Enolase C-terminal domain-like"/>
    <property type="match status" value="1"/>
</dbReference>
<gene>
    <name evidence="5" type="ORF">HHL11_20725</name>
</gene>
<organism evidence="5 6">
    <name type="scientific">Ramlibacter agri</name>
    <dbReference type="NCBI Taxonomy" id="2728837"/>
    <lineage>
        <taxon>Bacteria</taxon>
        <taxon>Pseudomonadati</taxon>
        <taxon>Pseudomonadota</taxon>
        <taxon>Betaproteobacteria</taxon>
        <taxon>Burkholderiales</taxon>
        <taxon>Comamonadaceae</taxon>
        <taxon>Ramlibacter</taxon>
    </lineage>
</organism>
<dbReference type="InterPro" id="IPR013341">
    <property type="entry name" value="Mandelate_racemase_N_dom"/>
</dbReference>
<sequence length="361" mass="39175">MKITALEQRTLSVPTGTAVSASIGSFDAVSYLVLTLHTDSGLAGSSHIQVPGRFGVQALRALVDDFAGLVVGRDPCDTAGFAELSWKRAFWLGQSGLWAFATSALDVAMWDIAGQAAGQPLWRLWGGKRDGVDVYGSGRMWLAQPLDSIVAEARDFVAQGFRAIKMRVASPELQRDVQRVAAVREAIGPGVRLMVDCNQGLDLERAVQLAAALRPYDIAWIEEPLPFHDVAGHAELRRRIDIPIATGENLYLPQEFEAFLAQGAVDVLMPDLQRCGGYTGMNRIAQACAAAGVRFSPHAYAWHSTHSVAACSGGGLVEYMPRGDQMFGRRSVLHDGLLQVPQEAGTGLRYDPPWLEQYRDA</sequence>
<dbReference type="Gene3D" id="3.30.390.10">
    <property type="entry name" value="Enolase-like, N-terminal domain"/>
    <property type="match status" value="1"/>
</dbReference>
<keyword evidence="2" id="KW-0479">Metal-binding</keyword>
<dbReference type="EMBL" id="JABBFX010000002">
    <property type="protein sequence ID" value="NML46185.1"/>
    <property type="molecule type" value="Genomic_DNA"/>
</dbReference>
<dbReference type="Pfam" id="PF02746">
    <property type="entry name" value="MR_MLE_N"/>
    <property type="match status" value="1"/>
</dbReference>
<dbReference type="GO" id="GO:0000287">
    <property type="term" value="F:magnesium ion binding"/>
    <property type="evidence" value="ECO:0007669"/>
    <property type="project" value="TreeGrafter"/>
</dbReference>
<protein>
    <submittedName>
        <fullName evidence="5">Mandelate racemase/muconate lactonizing enzyme family protein</fullName>
    </submittedName>
</protein>
<name>A0A848H5W4_9BURK</name>
<dbReference type="InterPro" id="IPR029017">
    <property type="entry name" value="Enolase-like_N"/>
</dbReference>
<dbReference type="SUPFAM" id="SSF54826">
    <property type="entry name" value="Enolase N-terminal domain-like"/>
    <property type="match status" value="1"/>
</dbReference>
<dbReference type="CDD" id="cd03316">
    <property type="entry name" value="MR_like"/>
    <property type="match status" value="1"/>
</dbReference>
<reference evidence="5 6" key="1">
    <citation type="submission" date="2020-04" db="EMBL/GenBank/DDBJ databases">
        <title>Ramlibacter sp. G-1-2-2 isolated from soil.</title>
        <authorList>
            <person name="Dahal R.H."/>
        </authorList>
    </citation>
    <scope>NUCLEOTIDE SEQUENCE [LARGE SCALE GENOMIC DNA]</scope>
    <source>
        <strain evidence="5 6">G-1-2-2</strain>
    </source>
</reference>
<dbReference type="InterPro" id="IPR029065">
    <property type="entry name" value="Enolase_C-like"/>
</dbReference>
<comment type="cofactor">
    <cofactor evidence="1">
        <name>Mg(2+)</name>
        <dbReference type="ChEBI" id="CHEBI:18420"/>
    </cofactor>
</comment>
<dbReference type="InterPro" id="IPR013342">
    <property type="entry name" value="Mandelate_racemase_C"/>
</dbReference>
<dbReference type="RefSeq" id="WP_169420466.1">
    <property type="nucleotide sequence ID" value="NZ_JABBFX010000002.1"/>
</dbReference>
<dbReference type="GO" id="GO:0016052">
    <property type="term" value="P:carbohydrate catabolic process"/>
    <property type="evidence" value="ECO:0007669"/>
    <property type="project" value="TreeGrafter"/>
</dbReference>
<evidence type="ECO:0000313" key="5">
    <source>
        <dbReference type="EMBL" id="NML46185.1"/>
    </source>
</evidence>
<feature type="domain" description="Mandelate racemase/muconate lactonizing enzyme C-terminal" evidence="4">
    <location>
        <begin position="146"/>
        <end position="243"/>
    </location>
</feature>
<dbReference type="Pfam" id="PF13378">
    <property type="entry name" value="MR_MLE_C"/>
    <property type="match status" value="1"/>
</dbReference>
<dbReference type="SFLD" id="SFLDG00179">
    <property type="entry name" value="mandelate_racemase"/>
    <property type="match status" value="1"/>
</dbReference>
<dbReference type="GO" id="GO:0009063">
    <property type="term" value="P:amino acid catabolic process"/>
    <property type="evidence" value="ECO:0007669"/>
    <property type="project" value="InterPro"/>
</dbReference>
<dbReference type="SFLD" id="SFLDS00001">
    <property type="entry name" value="Enolase"/>
    <property type="match status" value="1"/>
</dbReference>
<dbReference type="PANTHER" id="PTHR13794:SF58">
    <property type="entry name" value="MITOCHONDRIAL ENOLASE SUPERFAMILY MEMBER 1"/>
    <property type="match status" value="1"/>
</dbReference>
<evidence type="ECO:0000256" key="3">
    <source>
        <dbReference type="ARBA" id="ARBA00022842"/>
    </source>
</evidence>
<keyword evidence="3" id="KW-0460">Magnesium</keyword>
<dbReference type="PROSITE" id="PS00909">
    <property type="entry name" value="MR_MLE_2"/>
    <property type="match status" value="1"/>
</dbReference>
<evidence type="ECO:0000256" key="2">
    <source>
        <dbReference type="ARBA" id="ARBA00022723"/>
    </source>
</evidence>
<comment type="caution">
    <text evidence="5">The sequence shown here is derived from an EMBL/GenBank/DDBJ whole genome shotgun (WGS) entry which is preliminary data.</text>
</comment>
<evidence type="ECO:0000256" key="1">
    <source>
        <dbReference type="ARBA" id="ARBA00001946"/>
    </source>
</evidence>
<dbReference type="AlphaFoldDB" id="A0A848H5W4"/>
<dbReference type="Proteomes" id="UP000541185">
    <property type="component" value="Unassembled WGS sequence"/>
</dbReference>
<dbReference type="Gene3D" id="3.20.20.120">
    <property type="entry name" value="Enolase-like C-terminal domain"/>
    <property type="match status" value="1"/>
</dbReference>
<dbReference type="GO" id="GO:0016836">
    <property type="term" value="F:hydro-lyase activity"/>
    <property type="evidence" value="ECO:0007669"/>
    <property type="project" value="TreeGrafter"/>
</dbReference>
<evidence type="ECO:0000313" key="6">
    <source>
        <dbReference type="Proteomes" id="UP000541185"/>
    </source>
</evidence>
<dbReference type="InterPro" id="IPR046945">
    <property type="entry name" value="RHMD-like"/>
</dbReference>
<proteinExistence type="predicted"/>